<keyword evidence="3" id="KW-1003">Cell membrane</keyword>
<feature type="transmembrane region" description="Helical" evidence="7">
    <location>
        <begin position="46"/>
        <end position="63"/>
    </location>
</feature>
<feature type="transmembrane region" description="Helical" evidence="7">
    <location>
        <begin position="196"/>
        <end position="214"/>
    </location>
</feature>
<feature type="transmembrane region" description="Helical" evidence="7">
    <location>
        <begin position="9"/>
        <end position="26"/>
    </location>
</feature>
<feature type="transmembrane region" description="Helical" evidence="7">
    <location>
        <begin position="140"/>
        <end position="158"/>
    </location>
</feature>
<organism evidence="9 10">
    <name type="scientific">Paenibacillus foliorum</name>
    <dbReference type="NCBI Taxonomy" id="2654974"/>
    <lineage>
        <taxon>Bacteria</taxon>
        <taxon>Bacillati</taxon>
        <taxon>Bacillota</taxon>
        <taxon>Bacilli</taxon>
        <taxon>Bacillales</taxon>
        <taxon>Paenibacillaceae</taxon>
        <taxon>Paenibacillus</taxon>
    </lineage>
</organism>
<comment type="caution">
    <text evidence="9">The sequence shown here is derived from an EMBL/GenBank/DDBJ whole genome shotgun (WGS) entry which is preliminary data.</text>
</comment>
<keyword evidence="5 7" id="KW-1133">Transmembrane helix</keyword>
<dbReference type="GO" id="GO:0009246">
    <property type="term" value="P:enterobacterial common antigen biosynthetic process"/>
    <property type="evidence" value="ECO:0007669"/>
    <property type="project" value="TreeGrafter"/>
</dbReference>
<evidence type="ECO:0000256" key="3">
    <source>
        <dbReference type="ARBA" id="ARBA00022475"/>
    </source>
</evidence>
<comment type="similarity">
    <text evidence="2">Belongs to the acyltransferase 3 family.</text>
</comment>
<sequence>MERNYSIDFVKFFAIFFVVTIHTKPFSNTNILGTNDLYIDFTLNTFARFAVPFFFLIAGYLFGQKVKQSDKKFNYFKKYILKLIKLYIYWQLFYLLYDLLLKSLVSIVKGLNIKSELLNYISSLNYVKLLYYGEGTSGSHLWYLISLIWCVLVLFLFYKMNKINHLLILSLILYLIGLFGQSYSGIFNLSIQTRDAIFFGLFYTTFGFFFAYRADSLLVLIKWKPITYGYLFFAFSFLQIIERALLVKFFKGNLGDYFLSTILLTISLFFLVLSNSQIGKNSSIVKIGENSVGIYVIHVFFINITNLSIGLLNIEFMTKTIVWQLLGTPMVTLVSYIAYNQIQFIKHFLLLDKNQSKISRNSYFHGRHR</sequence>
<name>A0A972GWJ0_9BACL</name>
<reference evidence="9" key="1">
    <citation type="submission" date="2019-10" db="EMBL/GenBank/DDBJ databases">
        <title>Description of Paenibacillus glebae sp. nov.</title>
        <authorList>
            <person name="Carlier A."/>
            <person name="Qi S."/>
        </authorList>
    </citation>
    <scope>NUCLEOTIDE SEQUENCE</scope>
    <source>
        <strain evidence="9">LMG 31456</strain>
    </source>
</reference>
<dbReference type="RefSeq" id="WP_171653321.1">
    <property type="nucleotide sequence ID" value="NZ_WHOD01000067.1"/>
</dbReference>
<evidence type="ECO:0000256" key="5">
    <source>
        <dbReference type="ARBA" id="ARBA00022989"/>
    </source>
</evidence>
<protein>
    <submittedName>
        <fullName evidence="9">Acyltransferase family protein</fullName>
    </submittedName>
</protein>
<evidence type="ECO:0000256" key="4">
    <source>
        <dbReference type="ARBA" id="ARBA00022692"/>
    </source>
</evidence>
<dbReference type="EMBL" id="WHOD01000067">
    <property type="protein sequence ID" value="NOU95117.1"/>
    <property type="molecule type" value="Genomic_DNA"/>
</dbReference>
<feature type="transmembrane region" description="Helical" evidence="7">
    <location>
        <begin position="165"/>
        <end position="184"/>
    </location>
</feature>
<keyword evidence="10" id="KW-1185">Reference proteome</keyword>
<dbReference type="Proteomes" id="UP000641588">
    <property type="component" value="Unassembled WGS sequence"/>
</dbReference>
<evidence type="ECO:0000313" key="9">
    <source>
        <dbReference type="EMBL" id="NOU95117.1"/>
    </source>
</evidence>
<gene>
    <name evidence="9" type="ORF">GC093_18075</name>
</gene>
<accession>A0A972GWJ0</accession>
<dbReference type="GO" id="GO:0016413">
    <property type="term" value="F:O-acetyltransferase activity"/>
    <property type="evidence" value="ECO:0007669"/>
    <property type="project" value="TreeGrafter"/>
</dbReference>
<feature type="transmembrane region" description="Helical" evidence="7">
    <location>
        <begin position="294"/>
        <end position="314"/>
    </location>
</feature>
<evidence type="ECO:0000259" key="8">
    <source>
        <dbReference type="Pfam" id="PF01757"/>
    </source>
</evidence>
<evidence type="ECO:0000256" key="1">
    <source>
        <dbReference type="ARBA" id="ARBA00004651"/>
    </source>
</evidence>
<comment type="subcellular location">
    <subcellularLocation>
        <location evidence="1">Cell membrane</location>
        <topology evidence="1">Multi-pass membrane protein</topology>
    </subcellularLocation>
</comment>
<dbReference type="GO" id="GO:0005886">
    <property type="term" value="C:plasma membrane"/>
    <property type="evidence" value="ECO:0007669"/>
    <property type="project" value="UniProtKB-SubCell"/>
</dbReference>
<proteinExistence type="inferred from homology"/>
<keyword evidence="6 7" id="KW-0472">Membrane</keyword>
<feature type="transmembrane region" description="Helical" evidence="7">
    <location>
        <begin position="226"/>
        <end position="245"/>
    </location>
</feature>
<keyword evidence="9" id="KW-0808">Transferase</keyword>
<feature type="transmembrane region" description="Helical" evidence="7">
    <location>
        <begin position="84"/>
        <end position="108"/>
    </location>
</feature>
<evidence type="ECO:0000256" key="6">
    <source>
        <dbReference type="ARBA" id="ARBA00023136"/>
    </source>
</evidence>
<dbReference type="PANTHER" id="PTHR40074:SF2">
    <property type="entry name" value="O-ACETYLTRANSFERASE WECH"/>
    <property type="match status" value="1"/>
</dbReference>
<keyword evidence="9" id="KW-0012">Acyltransferase</keyword>
<dbReference type="AlphaFoldDB" id="A0A972GWJ0"/>
<evidence type="ECO:0000256" key="2">
    <source>
        <dbReference type="ARBA" id="ARBA00007400"/>
    </source>
</evidence>
<dbReference type="Pfam" id="PF01757">
    <property type="entry name" value="Acyl_transf_3"/>
    <property type="match status" value="1"/>
</dbReference>
<dbReference type="PANTHER" id="PTHR40074">
    <property type="entry name" value="O-ACETYLTRANSFERASE WECH"/>
    <property type="match status" value="1"/>
</dbReference>
<feature type="domain" description="Acyltransferase 3" evidence="8">
    <location>
        <begin position="4"/>
        <end position="339"/>
    </location>
</feature>
<feature type="transmembrane region" description="Helical" evidence="7">
    <location>
        <begin position="257"/>
        <end position="273"/>
    </location>
</feature>
<keyword evidence="4 7" id="KW-0812">Transmembrane</keyword>
<evidence type="ECO:0000313" key="10">
    <source>
        <dbReference type="Proteomes" id="UP000641588"/>
    </source>
</evidence>
<evidence type="ECO:0000256" key="7">
    <source>
        <dbReference type="SAM" id="Phobius"/>
    </source>
</evidence>
<dbReference type="InterPro" id="IPR002656">
    <property type="entry name" value="Acyl_transf_3_dom"/>
</dbReference>